<name>A0A0R1KWX6_9LACO</name>
<evidence type="ECO:0000313" key="2">
    <source>
        <dbReference type="Proteomes" id="UP000051581"/>
    </source>
</evidence>
<dbReference type="Proteomes" id="UP000051581">
    <property type="component" value="Unassembled WGS sequence"/>
</dbReference>
<evidence type="ECO:0000313" key="1">
    <source>
        <dbReference type="EMBL" id="KRK87996.1"/>
    </source>
</evidence>
<comment type="caution">
    <text evidence="1">The sequence shown here is derived from an EMBL/GenBank/DDBJ whole genome shotgun (WGS) entry which is preliminary data.</text>
</comment>
<dbReference type="EMBL" id="AZEA01000013">
    <property type="protein sequence ID" value="KRK87996.1"/>
    <property type="molecule type" value="Genomic_DNA"/>
</dbReference>
<keyword evidence="2" id="KW-1185">Reference proteome</keyword>
<reference evidence="1 2" key="1">
    <citation type="journal article" date="2015" name="Genome Announc.">
        <title>Expanding the biotechnology potential of lactobacilli through comparative genomics of 213 strains and associated genera.</title>
        <authorList>
            <person name="Sun Z."/>
            <person name="Harris H.M."/>
            <person name="McCann A."/>
            <person name="Guo C."/>
            <person name="Argimon S."/>
            <person name="Zhang W."/>
            <person name="Yang X."/>
            <person name="Jeffery I.B."/>
            <person name="Cooney J.C."/>
            <person name="Kagawa T.F."/>
            <person name="Liu W."/>
            <person name="Song Y."/>
            <person name="Salvetti E."/>
            <person name="Wrobel A."/>
            <person name="Rasinkangas P."/>
            <person name="Parkhill J."/>
            <person name="Rea M.C."/>
            <person name="O'Sullivan O."/>
            <person name="Ritari J."/>
            <person name="Douillard F.P."/>
            <person name="Paul Ross R."/>
            <person name="Yang R."/>
            <person name="Briner A.E."/>
            <person name="Felis G.E."/>
            <person name="de Vos W.M."/>
            <person name="Barrangou R."/>
            <person name="Klaenhammer T.R."/>
            <person name="Caufield P.W."/>
            <person name="Cui Y."/>
            <person name="Zhang H."/>
            <person name="O'Toole P.W."/>
        </authorList>
    </citation>
    <scope>NUCLEOTIDE SEQUENCE [LARGE SCALE GENOMIC DNA]</scope>
    <source>
        <strain evidence="1 2">DSM 19904</strain>
    </source>
</reference>
<protein>
    <submittedName>
        <fullName evidence="1">Uncharacterized protein</fullName>
    </submittedName>
</protein>
<gene>
    <name evidence="1" type="ORF">FD17_GL000643</name>
</gene>
<organism evidence="1 2">
    <name type="scientific">Lentilactobacillus sunkii DSM 19904</name>
    <dbReference type="NCBI Taxonomy" id="1423808"/>
    <lineage>
        <taxon>Bacteria</taxon>
        <taxon>Bacillati</taxon>
        <taxon>Bacillota</taxon>
        <taxon>Bacilli</taxon>
        <taxon>Lactobacillales</taxon>
        <taxon>Lactobacillaceae</taxon>
        <taxon>Lentilactobacillus</taxon>
    </lineage>
</organism>
<dbReference type="PATRIC" id="fig|1423808.3.peg.648"/>
<proteinExistence type="predicted"/>
<dbReference type="AlphaFoldDB" id="A0A0R1KWX6"/>
<accession>A0A0R1KWX6</accession>
<sequence>MSGNTGKIVSIKNVQSALDDNSLNTIYYATDGNWYDLLNMTNRLSQNDLNGNGNNKGGILSQNMVGHKVNVYQITFSDLTKNVVNGSGLGNSWAPIFNVPGVAIQDEGRAGAIQGSSNGSRHEYTITDDSAAYAAKSLKDMWNGVQG</sequence>